<sequence>MHSVPNPTKEQVRAYMRQRGRTQMPPPSPAEIRRQLGWCHEKDAPFLVFPSPQLVLILPGTMAQLSALMAVEWMFVASGFRFGH</sequence>
<evidence type="ECO:0000313" key="3">
    <source>
        <dbReference type="Proteomes" id="UP000199391"/>
    </source>
</evidence>
<keyword evidence="1" id="KW-0812">Transmembrane</keyword>
<keyword evidence="3" id="KW-1185">Reference proteome</keyword>
<name>A0A1I7I8Z4_9BURK</name>
<keyword evidence="1" id="KW-0472">Membrane</keyword>
<accession>A0A1I7I8Z4</accession>
<reference evidence="3" key="1">
    <citation type="submission" date="2016-10" db="EMBL/GenBank/DDBJ databases">
        <authorList>
            <person name="Varghese N."/>
            <person name="Submissions S."/>
        </authorList>
    </citation>
    <scope>NUCLEOTIDE SEQUENCE [LARGE SCALE GENOMIC DNA]</scope>
    <source>
        <strain evidence="3">CGMCC 1.11014</strain>
    </source>
</reference>
<dbReference type="OrthoDB" id="8706529at2"/>
<dbReference type="RefSeq" id="WP_093555416.1">
    <property type="nucleotide sequence ID" value="NZ_FPBO01000007.1"/>
</dbReference>
<gene>
    <name evidence="2" type="ORF">SAMN05216552_1007198</name>
</gene>
<proteinExistence type="predicted"/>
<dbReference type="Proteomes" id="UP000199391">
    <property type="component" value="Unassembled WGS sequence"/>
</dbReference>
<evidence type="ECO:0000256" key="1">
    <source>
        <dbReference type="SAM" id="Phobius"/>
    </source>
</evidence>
<dbReference type="STRING" id="1035707.SAMN05216552_1007198"/>
<protein>
    <submittedName>
        <fullName evidence="2">Uncharacterized protein</fullName>
    </submittedName>
</protein>
<organism evidence="2 3">
    <name type="scientific">Pseudoduganella namucuonensis</name>
    <dbReference type="NCBI Taxonomy" id="1035707"/>
    <lineage>
        <taxon>Bacteria</taxon>
        <taxon>Pseudomonadati</taxon>
        <taxon>Pseudomonadota</taxon>
        <taxon>Betaproteobacteria</taxon>
        <taxon>Burkholderiales</taxon>
        <taxon>Oxalobacteraceae</taxon>
        <taxon>Telluria group</taxon>
        <taxon>Pseudoduganella</taxon>
    </lineage>
</organism>
<dbReference type="AlphaFoldDB" id="A0A1I7I8Z4"/>
<evidence type="ECO:0000313" key="2">
    <source>
        <dbReference type="EMBL" id="SFU69432.1"/>
    </source>
</evidence>
<feature type="transmembrane region" description="Helical" evidence="1">
    <location>
        <begin position="54"/>
        <end position="76"/>
    </location>
</feature>
<dbReference type="EMBL" id="FPBO01000007">
    <property type="protein sequence ID" value="SFU69432.1"/>
    <property type="molecule type" value="Genomic_DNA"/>
</dbReference>
<keyword evidence="1" id="KW-1133">Transmembrane helix</keyword>